<evidence type="ECO:0000256" key="1">
    <source>
        <dbReference type="SAM" id="MobiDB-lite"/>
    </source>
</evidence>
<keyword evidence="3" id="KW-1185">Reference proteome</keyword>
<feature type="region of interest" description="Disordered" evidence="1">
    <location>
        <begin position="1"/>
        <end position="21"/>
    </location>
</feature>
<reference evidence="2 3" key="1">
    <citation type="submission" date="2020-08" db="EMBL/GenBank/DDBJ databases">
        <title>A Genomic Blueprint of the Chicken Gut Microbiome.</title>
        <authorList>
            <person name="Gilroy R."/>
            <person name="Ravi A."/>
            <person name="Getino M."/>
            <person name="Pursley I."/>
            <person name="Horton D.L."/>
            <person name="Alikhan N.-F."/>
            <person name="Baker D."/>
            <person name="Gharbi K."/>
            <person name="Hall N."/>
            <person name="Watson M."/>
            <person name="Adriaenssens E.M."/>
            <person name="Foster-Nyarko E."/>
            <person name="Jarju S."/>
            <person name="Secka A."/>
            <person name="Antonio M."/>
            <person name="Oren A."/>
            <person name="Chaudhuri R."/>
            <person name="La Ragione R.M."/>
            <person name="Hildebrand F."/>
            <person name="Pallen M.J."/>
        </authorList>
    </citation>
    <scope>NUCLEOTIDE SEQUENCE [LARGE SCALE GENOMIC DNA]</scope>
    <source>
        <strain evidence="2 3">Sa2BVA9</strain>
    </source>
</reference>
<evidence type="ECO:0000313" key="3">
    <source>
        <dbReference type="Proteomes" id="UP000608071"/>
    </source>
</evidence>
<evidence type="ECO:0008006" key="4">
    <source>
        <dbReference type="Google" id="ProtNLM"/>
    </source>
</evidence>
<gene>
    <name evidence="2" type="ORF">H9647_16955</name>
</gene>
<protein>
    <recommendedName>
        <fullName evidence="4">Exosporium protein C</fullName>
    </recommendedName>
</protein>
<dbReference type="EMBL" id="JACSQL010000008">
    <property type="protein sequence ID" value="MBD7969754.1"/>
    <property type="molecule type" value="Genomic_DNA"/>
</dbReference>
<proteinExistence type="predicted"/>
<accession>A0ABR8T2B9</accession>
<evidence type="ECO:0000313" key="2">
    <source>
        <dbReference type="EMBL" id="MBD7969754.1"/>
    </source>
</evidence>
<sequence length="151" mass="16278">MSTQFLDMRISSDSVQDTPQRELTSSSLFPYTFGDIGLQTASVSPSNVNSVRVTLNAYVRLLMAPSSNPTIIPNATFTVRRNGTTIFTTVYQKPANQLDITYEMAAITVVDFPPENEVLLGQIQYTISVSTNYGIGLGARSFSGIAVAGGI</sequence>
<dbReference type="Proteomes" id="UP000608071">
    <property type="component" value="Unassembled WGS sequence"/>
</dbReference>
<comment type="caution">
    <text evidence="2">The sequence shown here is derived from an EMBL/GenBank/DDBJ whole genome shotgun (WGS) entry which is preliminary data.</text>
</comment>
<organism evidence="2 3">
    <name type="scientific">Paenibacillus gallinarum</name>
    <dbReference type="NCBI Taxonomy" id="2762232"/>
    <lineage>
        <taxon>Bacteria</taxon>
        <taxon>Bacillati</taxon>
        <taxon>Bacillota</taxon>
        <taxon>Bacilli</taxon>
        <taxon>Bacillales</taxon>
        <taxon>Paenibacillaceae</taxon>
        <taxon>Paenibacillus</taxon>
    </lineage>
</organism>
<name>A0ABR8T2B9_9BACL</name>